<dbReference type="STRING" id="394958.BGI42_02790"/>
<dbReference type="RefSeq" id="WP_069678861.1">
    <property type="nucleotide sequence ID" value="NZ_CP017253.2"/>
</dbReference>
<accession>A0A1D7XHS5</accession>
<dbReference type="InterPro" id="IPR044946">
    <property type="entry name" value="Restrct_endonuc_typeI_TRD_sf"/>
</dbReference>
<dbReference type="AlphaFoldDB" id="A0A1D7XHS5"/>
<evidence type="ECO:0000256" key="3">
    <source>
        <dbReference type="SAM" id="Coils"/>
    </source>
</evidence>
<dbReference type="GO" id="GO:0009307">
    <property type="term" value="P:DNA restriction-modification system"/>
    <property type="evidence" value="ECO:0007669"/>
    <property type="project" value="UniProtKB-KW"/>
</dbReference>
<keyword evidence="4" id="KW-0255">Endonuclease</keyword>
<keyword evidence="3" id="KW-0175">Coiled coil</keyword>
<protein>
    <submittedName>
        <fullName evidence="4">Restriction endonuclease subunit S</fullName>
    </submittedName>
</protein>
<dbReference type="GO" id="GO:0004519">
    <property type="term" value="F:endonuclease activity"/>
    <property type="evidence" value="ECO:0007669"/>
    <property type="project" value="UniProtKB-KW"/>
</dbReference>
<keyword evidence="1" id="KW-0680">Restriction system</keyword>
<dbReference type="SUPFAM" id="SSF116734">
    <property type="entry name" value="DNA methylase specificity domain"/>
    <property type="match status" value="2"/>
</dbReference>
<dbReference type="InterPro" id="IPR052021">
    <property type="entry name" value="Type-I_RS_S_subunit"/>
</dbReference>
<feature type="coiled-coil region" evidence="3">
    <location>
        <begin position="414"/>
        <end position="441"/>
    </location>
</feature>
<proteinExistence type="predicted"/>
<dbReference type="EMBL" id="CP017253">
    <property type="protein sequence ID" value="AOR22700.1"/>
    <property type="molecule type" value="Genomic_DNA"/>
</dbReference>
<dbReference type="PANTHER" id="PTHR30408">
    <property type="entry name" value="TYPE-1 RESTRICTION ENZYME ECOKI SPECIFICITY PROTEIN"/>
    <property type="match status" value="1"/>
</dbReference>
<keyword evidence="5" id="KW-1185">Reference proteome</keyword>
<sequence>MDGLEAKEIKVHDLLKQNPEFRVDSEYVLKKYLIYDKIISDIPFDYIDNIAFVTDGIHESIDFDENSSINLISAKAPKENVFDLSSTGYISEVQNKLNPRTQLQEDDVIISTVGTIGNCAVVDKSVLPANSDRHVGIIRLNKNYKPRYVSTFLLSKYGRFQSERYTTGNVQPNLFIYKIKAIKIPFISDVFQDTIENKVIEAHQKLKKSKDLYLKAEEVLLNEIGMRDFQESQDKVAIKTLSQSWAITGRLDAEYYQEKYDDISNEIYNYSNGYALLGSVCNVKDSNYIPKDKITYNYIELSNIGSKGEINACTTDLGAKLPTRARRLINKGDVIVSSIEGSLTSCALITNEYDNAICSNGFYIVNSTQINSETLLLLFKSEPIQNLLKKGCSGTILTAISKDEFKRIPIPLIREEIQNSLKEMIKECSKLREESRLLLEKAKKTVEIAIEKGEEEAFKYLSI</sequence>
<evidence type="ECO:0000256" key="1">
    <source>
        <dbReference type="ARBA" id="ARBA00022747"/>
    </source>
</evidence>
<dbReference type="Proteomes" id="UP000094652">
    <property type="component" value="Chromosome"/>
</dbReference>
<organism evidence="4 5">
    <name type="scientific">Clostridium taeniosporum</name>
    <dbReference type="NCBI Taxonomy" id="394958"/>
    <lineage>
        <taxon>Bacteria</taxon>
        <taxon>Bacillati</taxon>
        <taxon>Bacillota</taxon>
        <taxon>Clostridia</taxon>
        <taxon>Eubacteriales</taxon>
        <taxon>Clostridiaceae</taxon>
        <taxon>Clostridium</taxon>
    </lineage>
</organism>
<dbReference type="PANTHER" id="PTHR30408:SF12">
    <property type="entry name" value="TYPE I RESTRICTION ENZYME MJAVIII SPECIFICITY SUBUNIT"/>
    <property type="match status" value="1"/>
</dbReference>
<dbReference type="REBASE" id="161956">
    <property type="entry name" value="S.Cta1kORF2785P"/>
</dbReference>
<dbReference type="GO" id="GO:0003677">
    <property type="term" value="F:DNA binding"/>
    <property type="evidence" value="ECO:0007669"/>
    <property type="project" value="UniProtKB-KW"/>
</dbReference>
<gene>
    <name evidence="4" type="ORF">BGI42_02790</name>
</gene>
<dbReference type="KEGG" id="ctae:BGI42_02790"/>
<evidence type="ECO:0000313" key="5">
    <source>
        <dbReference type="Proteomes" id="UP000094652"/>
    </source>
</evidence>
<evidence type="ECO:0000256" key="2">
    <source>
        <dbReference type="ARBA" id="ARBA00023125"/>
    </source>
</evidence>
<keyword evidence="4" id="KW-0540">Nuclease</keyword>
<dbReference type="OrthoDB" id="9811611at2"/>
<keyword evidence="4" id="KW-0378">Hydrolase</keyword>
<name>A0A1D7XHS5_9CLOT</name>
<evidence type="ECO:0000313" key="4">
    <source>
        <dbReference type="EMBL" id="AOR22700.1"/>
    </source>
</evidence>
<keyword evidence="2" id="KW-0238">DNA-binding</keyword>
<reference evidence="5" key="1">
    <citation type="submission" date="2016-09" db="EMBL/GenBank/DDBJ databases">
        <title>Genomics of Clostridium taeniosporum, an organism which forms endospores with ribbon-like appendages.</title>
        <authorList>
            <person name="Walker J.R."/>
        </authorList>
    </citation>
    <scope>NUCLEOTIDE SEQUENCE [LARGE SCALE GENOMIC DNA]</scope>
    <source>
        <strain evidence="5">1/k</strain>
    </source>
</reference>
<dbReference type="Gene3D" id="3.90.220.20">
    <property type="entry name" value="DNA methylase specificity domains"/>
    <property type="match status" value="2"/>
</dbReference>